<protein>
    <submittedName>
        <fullName evidence="1">Uncharacterized protein</fullName>
    </submittedName>
</protein>
<dbReference type="Proteomes" id="UP000257109">
    <property type="component" value="Unassembled WGS sequence"/>
</dbReference>
<name>A0A371IA33_MUCPR</name>
<keyword evidence="2" id="KW-1185">Reference proteome</keyword>
<evidence type="ECO:0000313" key="2">
    <source>
        <dbReference type="Proteomes" id="UP000257109"/>
    </source>
</evidence>
<evidence type="ECO:0000313" key="1">
    <source>
        <dbReference type="EMBL" id="RDY11834.1"/>
    </source>
</evidence>
<reference evidence="1" key="1">
    <citation type="submission" date="2018-05" db="EMBL/GenBank/DDBJ databases">
        <title>Draft genome of Mucuna pruriens seed.</title>
        <authorList>
            <person name="Nnadi N.E."/>
            <person name="Vos R."/>
            <person name="Hasami M.H."/>
            <person name="Devisetty U.K."/>
            <person name="Aguiy J.C."/>
        </authorList>
    </citation>
    <scope>NUCLEOTIDE SEQUENCE [LARGE SCALE GENOMIC DNA]</scope>
    <source>
        <strain evidence="1">JCA_2017</strain>
    </source>
</reference>
<accession>A0A371IA33</accession>
<gene>
    <name evidence="1" type="ORF">CR513_03455</name>
</gene>
<proteinExistence type="predicted"/>
<comment type="caution">
    <text evidence="1">The sequence shown here is derived from an EMBL/GenBank/DDBJ whole genome shotgun (WGS) entry which is preliminary data.</text>
</comment>
<dbReference type="EMBL" id="QJKJ01000566">
    <property type="protein sequence ID" value="RDY11834.1"/>
    <property type="molecule type" value="Genomic_DNA"/>
</dbReference>
<dbReference type="AlphaFoldDB" id="A0A371IA33"/>
<feature type="non-terminal residue" evidence="1">
    <location>
        <position position="1"/>
    </location>
</feature>
<organism evidence="1 2">
    <name type="scientific">Mucuna pruriens</name>
    <name type="common">Velvet bean</name>
    <name type="synonym">Dolichos pruriens</name>
    <dbReference type="NCBI Taxonomy" id="157652"/>
    <lineage>
        <taxon>Eukaryota</taxon>
        <taxon>Viridiplantae</taxon>
        <taxon>Streptophyta</taxon>
        <taxon>Embryophyta</taxon>
        <taxon>Tracheophyta</taxon>
        <taxon>Spermatophyta</taxon>
        <taxon>Magnoliopsida</taxon>
        <taxon>eudicotyledons</taxon>
        <taxon>Gunneridae</taxon>
        <taxon>Pentapetalae</taxon>
        <taxon>rosids</taxon>
        <taxon>fabids</taxon>
        <taxon>Fabales</taxon>
        <taxon>Fabaceae</taxon>
        <taxon>Papilionoideae</taxon>
        <taxon>50 kb inversion clade</taxon>
        <taxon>NPAAA clade</taxon>
        <taxon>indigoferoid/millettioid clade</taxon>
        <taxon>Phaseoleae</taxon>
        <taxon>Mucuna</taxon>
    </lineage>
</organism>
<sequence>MLSMSQLCDKESKIVFNFNCCMIEVKFIGSRIKIIYMLSLDNNASSIEEKCLMNKNNNVGYDIEELHTYK</sequence>